<accession>X1CE63</accession>
<gene>
    <name evidence="1" type="ORF">S01H4_36719</name>
</gene>
<name>X1CE63_9ZZZZ</name>
<sequence>MKAYKLVLLLLIVAFPLNFNSELKVSSTNGVSNYSINQSITYQVEINFSLTYQSGSAGDYFFKFSRLNDRQPNSSLTQYSGPYQESELQYSSIIGSDNDPFIYRDRFNNTFDIFNGTSLSPSETITLNQQYEVTLNEVLFNDINPSEIGVYNTSDEMFSLYCNNSELYYERDDFNINATSYSIVNPSDNPIVKAQKINDWVIDHLVYSVTLPNGTQEMGAKWAYDNQLGD</sequence>
<feature type="non-terminal residue" evidence="1">
    <location>
        <position position="230"/>
    </location>
</feature>
<proteinExistence type="predicted"/>
<protein>
    <submittedName>
        <fullName evidence="1">Uncharacterized protein</fullName>
    </submittedName>
</protein>
<reference evidence="1" key="1">
    <citation type="journal article" date="2014" name="Front. Microbiol.">
        <title>High frequency of phylogenetically diverse reductive dehalogenase-homologous genes in deep subseafloor sedimentary metagenomes.</title>
        <authorList>
            <person name="Kawai M."/>
            <person name="Futagami T."/>
            <person name="Toyoda A."/>
            <person name="Takaki Y."/>
            <person name="Nishi S."/>
            <person name="Hori S."/>
            <person name="Arai W."/>
            <person name="Tsubouchi T."/>
            <person name="Morono Y."/>
            <person name="Uchiyama I."/>
            <person name="Ito T."/>
            <person name="Fujiyama A."/>
            <person name="Inagaki F."/>
            <person name="Takami H."/>
        </authorList>
    </citation>
    <scope>NUCLEOTIDE SEQUENCE</scope>
    <source>
        <strain evidence="1">Expedition CK06-06</strain>
    </source>
</reference>
<organism evidence="1">
    <name type="scientific">marine sediment metagenome</name>
    <dbReference type="NCBI Taxonomy" id="412755"/>
    <lineage>
        <taxon>unclassified sequences</taxon>
        <taxon>metagenomes</taxon>
        <taxon>ecological metagenomes</taxon>
    </lineage>
</organism>
<dbReference type="EMBL" id="BART01019651">
    <property type="protein sequence ID" value="GAG94543.1"/>
    <property type="molecule type" value="Genomic_DNA"/>
</dbReference>
<dbReference type="AlphaFoldDB" id="X1CE63"/>
<evidence type="ECO:0000313" key="1">
    <source>
        <dbReference type="EMBL" id="GAG94543.1"/>
    </source>
</evidence>
<comment type="caution">
    <text evidence="1">The sequence shown here is derived from an EMBL/GenBank/DDBJ whole genome shotgun (WGS) entry which is preliminary data.</text>
</comment>